<dbReference type="RefSeq" id="XP_037226561.1">
    <property type="nucleotide sequence ID" value="XM_037358651.1"/>
</dbReference>
<keyword evidence="6" id="KW-1185">Reference proteome</keyword>
<dbReference type="Proteomes" id="UP000636479">
    <property type="component" value="Unassembled WGS sequence"/>
</dbReference>
<gene>
    <name evidence="5" type="ORF">MIND_00173100</name>
</gene>
<dbReference type="Gene3D" id="3.40.50.11350">
    <property type="match status" value="1"/>
</dbReference>
<keyword evidence="3" id="KW-0119">Carbohydrate metabolism</keyword>
<evidence type="ECO:0000256" key="4">
    <source>
        <dbReference type="SAM" id="Phobius"/>
    </source>
</evidence>
<accession>A0A8H6TF27</accession>
<proteinExistence type="predicted"/>
<evidence type="ECO:0000256" key="3">
    <source>
        <dbReference type="ARBA" id="ARBA00023277"/>
    </source>
</evidence>
<keyword evidence="4" id="KW-1133">Transmembrane helix</keyword>
<dbReference type="GO" id="GO:0006004">
    <property type="term" value="P:fucose metabolic process"/>
    <property type="evidence" value="ECO:0007669"/>
    <property type="project" value="UniProtKB-KW"/>
</dbReference>
<protein>
    <submittedName>
        <fullName evidence="5">Uncharacterized protein</fullName>
    </submittedName>
</protein>
<dbReference type="AlphaFoldDB" id="A0A8H6TF27"/>
<keyword evidence="1" id="KW-0808">Transferase</keyword>
<dbReference type="GeneID" id="59341167"/>
<sequence length="486" mass="55924">MNGSKLFSRFWRDGPSTNSNSGDVEYEMLLPADNQPPRHINRARSREIRPLWICLTLCFFFASGFFVHGWWSGGVNQSNHRSKDPPLYGQYRQRERMLSQHNSSHLDPETKFLWFANHGEDFGWGNYLQELLFNAYLAYASRRSFVFDDYTWRRTGPDVVEWYGHRIPARIPLSAIITGPLVGGESPNLNVPPAVSREYYLSVCPEDQRVILNTQSINAALGETPSASQIVQRWVTELDKINATCVELDEQSPALFSYNVTNTARILDILPRLSKSPILSDFGWSPLILSEFYTNLPHFDSYTEMDTISTTETSTKPLKGLLVIHIRRGDYGWWCKEAWKNRQAFTGVNSLPELLDKYPHPPNGRGPKEVFRKHCYPTIEEIVSKVLQVAKAKKDVKWVYIMSNAKRAWLRKLVAALEVAYEWHMVSTSRDLELSWEGKYVSQALDMYVGQRAELFIGNGFSSLTSNTVLLRRQNPELDPSDIHFW</sequence>
<evidence type="ECO:0000256" key="1">
    <source>
        <dbReference type="ARBA" id="ARBA00022679"/>
    </source>
</evidence>
<evidence type="ECO:0000313" key="6">
    <source>
        <dbReference type="Proteomes" id="UP000636479"/>
    </source>
</evidence>
<keyword evidence="4" id="KW-0812">Transmembrane</keyword>
<dbReference type="Pfam" id="PF10250">
    <property type="entry name" value="O-FucT"/>
    <property type="match status" value="1"/>
</dbReference>
<keyword evidence="2" id="KW-0294">Fucose metabolism</keyword>
<evidence type="ECO:0000256" key="2">
    <source>
        <dbReference type="ARBA" id="ARBA00023253"/>
    </source>
</evidence>
<name>A0A8H6TF27_9AGAR</name>
<dbReference type="InterPro" id="IPR019378">
    <property type="entry name" value="GDP-Fuc_O-FucTrfase"/>
</dbReference>
<dbReference type="OrthoDB" id="2559662at2759"/>
<feature type="transmembrane region" description="Helical" evidence="4">
    <location>
        <begin position="51"/>
        <end position="71"/>
    </location>
</feature>
<keyword evidence="4" id="KW-0472">Membrane</keyword>
<dbReference type="CDD" id="cd11296">
    <property type="entry name" value="O-FucT_like"/>
    <property type="match status" value="1"/>
</dbReference>
<reference evidence="5" key="1">
    <citation type="submission" date="2020-05" db="EMBL/GenBank/DDBJ databases">
        <title>Mycena genomes resolve the evolution of fungal bioluminescence.</title>
        <authorList>
            <person name="Tsai I.J."/>
        </authorList>
    </citation>
    <scope>NUCLEOTIDE SEQUENCE</scope>
    <source>
        <strain evidence="5">171206Taipei</strain>
    </source>
</reference>
<comment type="caution">
    <text evidence="5">The sequence shown here is derived from an EMBL/GenBank/DDBJ whole genome shotgun (WGS) entry which is preliminary data.</text>
</comment>
<dbReference type="EMBL" id="JACAZF010000001">
    <property type="protein sequence ID" value="KAF7316538.1"/>
    <property type="molecule type" value="Genomic_DNA"/>
</dbReference>
<evidence type="ECO:0000313" key="5">
    <source>
        <dbReference type="EMBL" id="KAF7316538.1"/>
    </source>
</evidence>
<organism evidence="5 6">
    <name type="scientific">Mycena indigotica</name>
    <dbReference type="NCBI Taxonomy" id="2126181"/>
    <lineage>
        <taxon>Eukaryota</taxon>
        <taxon>Fungi</taxon>
        <taxon>Dikarya</taxon>
        <taxon>Basidiomycota</taxon>
        <taxon>Agaricomycotina</taxon>
        <taxon>Agaricomycetes</taxon>
        <taxon>Agaricomycetidae</taxon>
        <taxon>Agaricales</taxon>
        <taxon>Marasmiineae</taxon>
        <taxon>Mycenaceae</taxon>
        <taxon>Mycena</taxon>
    </lineage>
</organism>
<dbReference type="GO" id="GO:0016740">
    <property type="term" value="F:transferase activity"/>
    <property type="evidence" value="ECO:0007669"/>
    <property type="project" value="UniProtKB-KW"/>
</dbReference>